<feature type="domain" description="Dynein heavy chain C-terminal" evidence="1">
    <location>
        <begin position="1"/>
        <end position="50"/>
    </location>
</feature>
<organism evidence="2 3">
    <name type="scientific">Dryococelus australis</name>
    <dbReference type="NCBI Taxonomy" id="614101"/>
    <lineage>
        <taxon>Eukaryota</taxon>
        <taxon>Metazoa</taxon>
        <taxon>Ecdysozoa</taxon>
        <taxon>Arthropoda</taxon>
        <taxon>Hexapoda</taxon>
        <taxon>Insecta</taxon>
        <taxon>Pterygota</taxon>
        <taxon>Neoptera</taxon>
        <taxon>Polyneoptera</taxon>
        <taxon>Phasmatodea</taxon>
        <taxon>Verophasmatodea</taxon>
        <taxon>Anareolatae</taxon>
        <taxon>Phasmatidae</taxon>
        <taxon>Eurycanthinae</taxon>
        <taxon>Dryococelus</taxon>
    </lineage>
</organism>
<protein>
    <recommendedName>
        <fullName evidence="1">Dynein heavy chain C-terminal domain-containing protein</fullName>
    </recommendedName>
</protein>
<dbReference type="InterPro" id="IPR041228">
    <property type="entry name" value="Dynein_C"/>
</dbReference>
<dbReference type="PANTHER" id="PTHR22878">
    <property type="entry name" value="DYNEIN HEAVY CHAIN 6, AXONEMAL-LIKE-RELATED"/>
    <property type="match status" value="1"/>
</dbReference>
<sequence>MSTELEDILKSVAEGAVPQTWLARCYPTTELLASFLSDLQERLRFLKRRVFTARVDDLDTLHNGIVAGCQIIKNTPGTHQRIRMSVQGRVDTCVRDGGGHLEHFPLVPTISSNTCEWLTSGAPTKFWVPGLYRPQAFLTALQQTYARQKNVPIYQLSFEFQVMNETEVISHPEYGAYIYGLFLEGCRWNSDRSVLDESLPMQFYSLAPTVWVKPAVVAGERRNGTYACPVYRTPERRGLVSTSGHSSNFLLAVDLPSDRPSDHWVLRGVAMLCRPPS</sequence>
<dbReference type="Pfam" id="PF18199">
    <property type="entry name" value="Dynein_C"/>
    <property type="match status" value="2"/>
</dbReference>
<evidence type="ECO:0000313" key="2">
    <source>
        <dbReference type="EMBL" id="KAJ8888867.1"/>
    </source>
</evidence>
<name>A0ABQ9HWW5_9NEOP</name>
<dbReference type="Proteomes" id="UP001159363">
    <property type="component" value="Chromosome 3"/>
</dbReference>
<dbReference type="InterPro" id="IPR026983">
    <property type="entry name" value="DHC"/>
</dbReference>
<reference evidence="2 3" key="1">
    <citation type="submission" date="2023-02" db="EMBL/GenBank/DDBJ databases">
        <title>LHISI_Scaffold_Assembly.</title>
        <authorList>
            <person name="Stuart O.P."/>
            <person name="Cleave R."/>
            <person name="Magrath M.J.L."/>
            <person name="Mikheyev A.S."/>
        </authorList>
    </citation>
    <scope>NUCLEOTIDE SEQUENCE [LARGE SCALE GENOMIC DNA]</scope>
    <source>
        <strain evidence="2">Daus_M_001</strain>
        <tissue evidence="2">Leg muscle</tissue>
    </source>
</reference>
<dbReference type="EMBL" id="JARBHB010000003">
    <property type="protein sequence ID" value="KAJ8888867.1"/>
    <property type="molecule type" value="Genomic_DNA"/>
</dbReference>
<keyword evidence="3" id="KW-1185">Reference proteome</keyword>
<dbReference type="Gene3D" id="3.10.490.20">
    <property type="match status" value="1"/>
</dbReference>
<dbReference type="InterPro" id="IPR043160">
    <property type="entry name" value="Dynein_C_barrel"/>
</dbReference>
<dbReference type="Gene3D" id="1.20.1270.280">
    <property type="match status" value="1"/>
</dbReference>
<accession>A0ABQ9HWW5</accession>
<feature type="domain" description="Dynein heavy chain C-terminal" evidence="1">
    <location>
        <begin position="116"/>
        <end position="273"/>
    </location>
</feature>
<comment type="caution">
    <text evidence="2">The sequence shown here is derived from an EMBL/GenBank/DDBJ whole genome shotgun (WGS) entry which is preliminary data.</text>
</comment>
<gene>
    <name evidence="2" type="ORF">PR048_008361</name>
</gene>
<dbReference type="PANTHER" id="PTHR22878:SF68">
    <property type="entry name" value="DYNEIN HEAVY CHAIN 6, AXONEMAL-LIKE"/>
    <property type="match status" value="1"/>
</dbReference>
<evidence type="ECO:0000259" key="1">
    <source>
        <dbReference type="Pfam" id="PF18199"/>
    </source>
</evidence>
<proteinExistence type="predicted"/>
<evidence type="ECO:0000313" key="3">
    <source>
        <dbReference type="Proteomes" id="UP001159363"/>
    </source>
</evidence>